<feature type="transmembrane region" description="Helical" evidence="2">
    <location>
        <begin position="6"/>
        <end position="24"/>
    </location>
</feature>
<dbReference type="GeneID" id="121139856"/>
<evidence type="ECO:0000313" key="4">
    <source>
        <dbReference type="RefSeq" id="XP_040599809.1"/>
    </source>
</evidence>
<protein>
    <submittedName>
        <fullName evidence="4">Kita-kyushu lung cancer antigen 1</fullName>
    </submittedName>
</protein>
<name>A0ABM2XAE4_MESAU</name>
<dbReference type="PANTHER" id="PTHR38650">
    <property type="entry name" value="KITA-KYUSHU LUNG CANCER ANTIGEN 1"/>
    <property type="match status" value="1"/>
</dbReference>
<gene>
    <name evidence="4" type="primary">Ct83</name>
</gene>
<evidence type="ECO:0000256" key="2">
    <source>
        <dbReference type="SAM" id="Phobius"/>
    </source>
</evidence>
<keyword evidence="2" id="KW-0472">Membrane</keyword>
<dbReference type="PANTHER" id="PTHR38650:SF1">
    <property type="entry name" value="KITA-KYUSHU LUNG CANCER ANTIGEN 1"/>
    <property type="match status" value="1"/>
</dbReference>
<feature type="region of interest" description="Disordered" evidence="1">
    <location>
        <begin position="101"/>
        <end position="126"/>
    </location>
</feature>
<keyword evidence="3" id="KW-1185">Reference proteome</keyword>
<reference evidence="4" key="1">
    <citation type="submission" date="2025-08" db="UniProtKB">
        <authorList>
            <consortium name="RefSeq"/>
        </authorList>
    </citation>
    <scope>IDENTIFICATION</scope>
    <source>
        <tissue evidence="4">Liver</tissue>
    </source>
</reference>
<evidence type="ECO:0000313" key="3">
    <source>
        <dbReference type="Proteomes" id="UP000886700"/>
    </source>
</evidence>
<keyword evidence="2" id="KW-0812">Transmembrane</keyword>
<dbReference type="Pfam" id="PF15204">
    <property type="entry name" value="KKLCAg1"/>
    <property type="match status" value="1"/>
</dbReference>
<proteinExistence type="predicted"/>
<evidence type="ECO:0000256" key="1">
    <source>
        <dbReference type="SAM" id="MobiDB-lite"/>
    </source>
</evidence>
<sequence length="126" mass="14642">MDIVFILVGSIFFAFIFCILKVLFQMTDHQKPSNPKPPKLLRSTPTLSHRNAALRFHDNNYNQATMNNYPRTLALHKRILVNLNIMECQLTKLEQFLSARRPRGYSKPRRRTTVRIPVESDSGSNQ</sequence>
<dbReference type="RefSeq" id="XP_040599809.1">
    <property type="nucleotide sequence ID" value="XM_040743875.1"/>
</dbReference>
<dbReference type="Proteomes" id="UP000886700">
    <property type="component" value="Unplaced"/>
</dbReference>
<feature type="compositionally biased region" description="Basic residues" evidence="1">
    <location>
        <begin position="101"/>
        <end position="113"/>
    </location>
</feature>
<accession>A0ABM2XAE4</accession>
<dbReference type="InterPro" id="IPR027940">
    <property type="entry name" value="KKLCAg1"/>
</dbReference>
<keyword evidence="2" id="KW-1133">Transmembrane helix</keyword>
<organism evidence="3 4">
    <name type="scientific">Mesocricetus auratus</name>
    <name type="common">Golden hamster</name>
    <dbReference type="NCBI Taxonomy" id="10036"/>
    <lineage>
        <taxon>Eukaryota</taxon>
        <taxon>Metazoa</taxon>
        <taxon>Chordata</taxon>
        <taxon>Craniata</taxon>
        <taxon>Vertebrata</taxon>
        <taxon>Euteleostomi</taxon>
        <taxon>Mammalia</taxon>
        <taxon>Eutheria</taxon>
        <taxon>Euarchontoglires</taxon>
        <taxon>Glires</taxon>
        <taxon>Rodentia</taxon>
        <taxon>Myomorpha</taxon>
        <taxon>Muroidea</taxon>
        <taxon>Cricetidae</taxon>
        <taxon>Cricetinae</taxon>
        <taxon>Mesocricetus</taxon>
    </lineage>
</organism>